<dbReference type="InterPro" id="IPR000834">
    <property type="entry name" value="Peptidase_M14"/>
</dbReference>
<dbReference type="SMART" id="SM00631">
    <property type="entry name" value="Zn_pept"/>
    <property type="match status" value="1"/>
</dbReference>
<comment type="caution">
    <text evidence="12">The sequence shown here is derived from an EMBL/GenBank/DDBJ whole genome shotgun (WGS) entry which is preliminary data.</text>
</comment>
<reference evidence="13" key="1">
    <citation type="submission" date="2023-07" db="EMBL/GenBank/DDBJ databases">
        <authorList>
            <person name="Yue Y."/>
        </authorList>
    </citation>
    <scope>NUCLEOTIDE SEQUENCE [LARGE SCALE GENOMIC DNA]</scope>
    <source>
        <strain evidence="13">D23</strain>
    </source>
</reference>
<gene>
    <name evidence="12" type="ORF">LBU54_02095</name>
</gene>
<evidence type="ECO:0000256" key="5">
    <source>
        <dbReference type="ARBA" id="ARBA00022801"/>
    </source>
</evidence>
<comment type="cofactor">
    <cofactor evidence="1">
        <name>Zn(2+)</name>
        <dbReference type="ChEBI" id="CHEBI:29105"/>
    </cofactor>
</comment>
<keyword evidence="5" id="KW-0378">Hydrolase</keyword>
<keyword evidence="13" id="KW-1185">Reference proteome</keyword>
<dbReference type="PROSITE" id="PS50853">
    <property type="entry name" value="FN3"/>
    <property type="match status" value="1"/>
</dbReference>
<dbReference type="Pfam" id="PF18962">
    <property type="entry name" value="Por_Secre_tail"/>
    <property type="match status" value="1"/>
</dbReference>
<dbReference type="Pfam" id="PF00246">
    <property type="entry name" value="Peptidase_M14"/>
    <property type="match status" value="1"/>
</dbReference>
<dbReference type="PROSITE" id="PS52035">
    <property type="entry name" value="PEPTIDASE_M14"/>
    <property type="match status" value="1"/>
</dbReference>
<evidence type="ECO:0000256" key="1">
    <source>
        <dbReference type="ARBA" id="ARBA00001947"/>
    </source>
</evidence>
<dbReference type="RefSeq" id="WP_224525003.1">
    <property type="nucleotide sequence ID" value="NZ_JAIUJR010000001.1"/>
</dbReference>
<evidence type="ECO:0000256" key="7">
    <source>
        <dbReference type="ARBA" id="ARBA00023049"/>
    </source>
</evidence>
<dbReference type="InterPro" id="IPR003961">
    <property type="entry name" value="FN3_dom"/>
</dbReference>
<dbReference type="CDD" id="cd03859">
    <property type="entry name" value="M14_CPT"/>
    <property type="match status" value="1"/>
</dbReference>
<dbReference type="Proteomes" id="UP001198901">
    <property type="component" value="Unassembled WGS sequence"/>
</dbReference>
<dbReference type="PANTHER" id="PTHR11705:SF143">
    <property type="entry name" value="SLL0236 PROTEIN"/>
    <property type="match status" value="1"/>
</dbReference>
<feature type="compositionally biased region" description="Low complexity" evidence="9">
    <location>
        <begin position="311"/>
        <end position="321"/>
    </location>
</feature>
<dbReference type="SUPFAM" id="SSF53187">
    <property type="entry name" value="Zn-dependent exopeptidases"/>
    <property type="match status" value="1"/>
</dbReference>
<evidence type="ECO:0000259" key="10">
    <source>
        <dbReference type="PROSITE" id="PS50853"/>
    </source>
</evidence>
<evidence type="ECO:0000256" key="6">
    <source>
        <dbReference type="ARBA" id="ARBA00022833"/>
    </source>
</evidence>
<dbReference type="InterPro" id="IPR033810">
    <property type="entry name" value="Carboxypeptidase_T"/>
</dbReference>
<evidence type="ECO:0000313" key="13">
    <source>
        <dbReference type="Proteomes" id="UP001198901"/>
    </source>
</evidence>
<evidence type="ECO:0000256" key="2">
    <source>
        <dbReference type="ARBA" id="ARBA00005988"/>
    </source>
</evidence>
<comment type="similarity">
    <text evidence="2 8">Belongs to the peptidase M14 family.</text>
</comment>
<dbReference type="InterPro" id="IPR013783">
    <property type="entry name" value="Ig-like_fold"/>
</dbReference>
<dbReference type="Gene3D" id="2.60.40.10">
    <property type="entry name" value="Immunoglobulins"/>
    <property type="match status" value="1"/>
</dbReference>
<evidence type="ECO:0000259" key="11">
    <source>
        <dbReference type="PROSITE" id="PS52035"/>
    </source>
</evidence>
<dbReference type="InterPro" id="IPR026444">
    <property type="entry name" value="Secre_tail"/>
</dbReference>
<dbReference type="EMBL" id="JAIUJR010000001">
    <property type="protein sequence ID" value="MCA0131359.1"/>
    <property type="molecule type" value="Genomic_DNA"/>
</dbReference>
<evidence type="ECO:0000256" key="9">
    <source>
        <dbReference type="SAM" id="MobiDB-lite"/>
    </source>
</evidence>
<dbReference type="PANTHER" id="PTHR11705">
    <property type="entry name" value="PROTEASE FAMILY M14 CARBOXYPEPTIDASE A,B"/>
    <property type="match status" value="1"/>
</dbReference>
<keyword evidence="3" id="KW-0645">Protease</keyword>
<dbReference type="InterPro" id="IPR036116">
    <property type="entry name" value="FN3_sf"/>
</dbReference>
<feature type="domain" description="Fibronectin type-III" evidence="10">
    <location>
        <begin position="799"/>
        <end position="885"/>
    </location>
</feature>
<feature type="region of interest" description="Disordered" evidence="9">
    <location>
        <begin position="299"/>
        <end position="323"/>
    </location>
</feature>
<dbReference type="Gene3D" id="3.40.630.10">
    <property type="entry name" value="Zn peptidases"/>
    <property type="match status" value="1"/>
</dbReference>
<organism evidence="12 13">
    <name type="scientific">Winogradskyella alexanderae</name>
    <dbReference type="NCBI Taxonomy" id="2877123"/>
    <lineage>
        <taxon>Bacteria</taxon>
        <taxon>Pseudomonadati</taxon>
        <taxon>Bacteroidota</taxon>
        <taxon>Flavobacteriia</taxon>
        <taxon>Flavobacteriales</taxon>
        <taxon>Flavobacteriaceae</taxon>
        <taxon>Winogradskyella</taxon>
    </lineage>
</organism>
<name>A0ABS7XMX7_9FLAO</name>
<feature type="region of interest" description="Disordered" evidence="9">
    <location>
        <begin position="180"/>
        <end position="205"/>
    </location>
</feature>
<evidence type="ECO:0000256" key="3">
    <source>
        <dbReference type="ARBA" id="ARBA00022670"/>
    </source>
</evidence>
<dbReference type="NCBIfam" id="TIGR04183">
    <property type="entry name" value="Por_Secre_tail"/>
    <property type="match status" value="1"/>
</dbReference>
<sequence>MRNFTYLMLVLLFALQNSYSQEKYSRVRISNPTQNQVLSIQKLGIDLNCGSSHHNHDLIVEISDREKLQLEQRGISYTVLQDDLTSFYAERASNELPRAKALLKAEKARATNIAKSSVSNVVFDNAIQYTGCDEIDWAVPSNFNFGSMGGCLTLSEMKAELDNMYTYSQSNSLNIVSQKQDASPTNQTTWGNPSGTITNNGLTYSGQGTTRWNPETIWYVRITGNEDSTPEGTKPQILFTSMIHSRELSALMNNIYFMWYIIENYETDDAIKELVDNNELYFVPVVNPDGLRWNEHLSPGGGGMQRKNLRPNTGPTTNTTPDRGVDLNRNFDYYWGLNNIGSSGTQSSGTYRGPSPASEPETQIMVDFISSRNFETGVWNHSFTNSLPHPYGGVPTLNSGREDEFHRWHEEMSRYNRYLYGATIFYESNGIPDDWMLGGAPDNNGSTGFNQAVLATTPEHGGSSEGGFWPSLSNIVPIAKRSMRVSLATAYYGGKYAKLHDLTQSDISSLNSNLDFGIERIGQADSDFTVTVTPVSTNIVSINSPATQTGIPVLEQRSVTATLELDPGISPNDKIEYNVKLINDNGIIYEANFEKYYQPTVLFNQNPDNDGLTGWTQSGGWATTTADAYSGSTSINTGTYSTNNNKTLTTASSYDFSNSSEVSIQFYTKWDIERNYDYVEFLASPDGGSNWVTLCGKYTKPNATSFTTNHDNKSGTFANFQNNSGGQIYDADRMDNWVMEEYVIDNTYASILNSSNVRLRFNFRTDGANVMENYTSTLDGFFIDDFKIIGLTIPCATTVPSGLAVASITASGADANWDNIPSATYDIRYKETLSSTWIEVTDLASPSYAITGLTPTTDYEVQVRTRCTTATSAYTASVNFTTTDLTYCTASGASIADEYIGGVTLNSITNDTSPSGSGTSSGYSDFTGSFIFDPIQLGSTGNTISVSKYWNNVYNEAVSVWIDFNKNGTFEVSEKILEDGANQNTPISNTFSVPLSASTGNTTMRVIMKYIGGLGTLQTDPCEDFNYGEVEDYSLYLYDGLLYTSGTWYPNAPDATTGSENVLILDGTFNANTNFEVNNLTINTGATLNLDKANAITVNGNVAANGILVLNSDSNEFSSLLVTGNVTGDVKYHRHVNSNTDDNDLIAPPVSGETFVDFLSNNNNVFANGTQTLFLFGDFEKPSNQYQLYSNTETATLVAGKGYRAASTDDGTFEFTGTVTTSDLVVPIERTGTTYTQWNLIGNPYTSYIRLSDFLTTNIGELDPSSAAVYGYDADDSNGSNWAIWNFAYSDANPGSLIAPGQGFFVSARTGSNVNITFESTMRTAGNSDDFIAGRNNTSTIAHSVFEIVKGSDSYETELYFTDNASAGLDLGYDAEHFGGAPSDFSIYTELAEDNTGTDIAIQSISFNDVSNGVIIPVGLSLNQGEQATIRMTNSDASFDIFLEDTQENSFTLLNNSEYTFTADSNISDIGRFYLRFNADVLSTNESSLDRIQIYNDNDLEEIIIKGQLNSKTALYLYDIQGREILNTTLKTNNSINKINTTGFMSGVYLVKLQNSSTAITKKLIIK</sequence>
<protein>
    <submittedName>
        <fullName evidence="12">GEVED domain-containing protein</fullName>
    </submittedName>
</protein>
<feature type="domain" description="Peptidase M14" evidence="11">
    <location>
        <begin position="174"/>
        <end position="493"/>
    </location>
</feature>
<feature type="active site" description="Proton donor/acceptor" evidence="8">
    <location>
        <position position="459"/>
    </location>
</feature>
<dbReference type="SUPFAM" id="SSF49265">
    <property type="entry name" value="Fibronectin type III"/>
    <property type="match status" value="1"/>
</dbReference>
<evidence type="ECO:0000313" key="12">
    <source>
        <dbReference type="EMBL" id="MCA0131359.1"/>
    </source>
</evidence>
<accession>A0ABS7XMX7</accession>
<dbReference type="Pfam" id="PF00041">
    <property type="entry name" value="fn3"/>
    <property type="match status" value="1"/>
</dbReference>
<keyword evidence="6" id="KW-0862">Zinc</keyword>
<dbReference type="CDD" id="cd00063">
    <property type="entry name" value="FN3"/>
    <property type="match status" value="1"/>
</dbReference>
<proteinExistence type="inferred from homology"/>
<evidence type="ECO:0000256" key="4">
    <source>
        <dbReference type="ARBA" id="ARBA00022729"/>
    </source>
</evidence>
<keyword evidence="7" id="KW-0482">Metalloprotease</keyword>
<evidence type="ECO:0000256" key="8">
    <source>
        <dbReference type="PROSITE-ProRule" id="PRU01379"/>
    </source>
</evidence>
<dbReference type="Pfam" id="PF20009">
    <property type="entry name" value="GEVED"/>
    <property type="match status" value="1"/>
</dbReference>
<keyword evidence="4" id="KW-0732">Signal</keyword>
<dbReference type="InterPro" id="IPR045474">
    <property type="entry name" value="GEVED"/>
</dbReference>